<organism evidence="2 3">
    <name type="scientific">Actinomadura chokoriensis</name>
    <dbReference type="NCBI Taxonomy" id="454156"/>
    <lineage>
        <taxon>Bacteria</taxon>
        <taxon>Bacillati</taxon>
        <taxon>Actinomycetota</taxon>
        <taxon>Actinomycetes</taxon>
        <taxon>Streptosporangiales</taxon>
        <taxon>Thermomonosporaceae</taxon>
        <taxon>Actinomadura</taxon>
    </lineage>
</organism>
<dbReference type="EMBL" id="JAXCEH010000013">
    <property type="protein sequence ID" value="MFA1555933.1"/>
    <property type="molecule type" value="Genomic_DNA"/>
</dbReference>
<accession>A0ABV4R0Y7</accession>
<sequence length="224" mass="24376">MTITRPVGYTFLGPTAHGFARDRFQGPRMVVLPPVQRGDVAALVTGTNGPPGDLVIVDGRFGDVLAVGHREILAALDAGWQVWGLASMGAIRAAELSSYGMRGFGGVYRCFADRMVPDDEVAVLHGPEPEYRPLSEAMIDLRSFLTHLAARGILRPQQADEVAALLAGRWFGERTTTALAELCGQVAGPRVMPGVRDALQALPRHRVKSADLLRFFQAESWRWS</sequence>
<evidence type="ECO:0000313" key="3">
    <source>
        <dbReference type="Proteomes" id="UP001569904"/>
    </source>
</evidence>
<evidence type="ECO:0000259" key="1">
    <source>
        <dbReference type="Pfam" id="PF07812"/>
    </source>
</evidence>
<comment type="caution">
    <text evidence="2">The sequence shown here is derived from an EMBL/GenBank/DDBJ whole genome shotgun (WGS) entry which is preliminary data.</text>
</comment>
<feature type="domain" description="TfuA-like core" evidence="1">
    <location>
        <begin position="58"/>
        <end position="175"/>
    </location>
</feature>
<evidence type="ECO:0000313" key="2">
    <source>
        <dbReference type="EMBL" id="MFA1555933.1"/>
    </source>
</evidence>
<dbReference type="RefSeq" id="WP_371942657.1">
    <property type="nucleotide sequence ID" value="NZ_JAXCEH010000013.1"/>
</dbReference>
<keyword evidence="3" id="KW-1185">Reference proteome</keyword>
<proteinExistence type="predicted"/>
<gene>
    <name evidence="2" type="ORF">SM436_19770</name>
</gene>
<protein>
    <submittedName>
        <fullName evidence="2">TfuA-like protein</fullName>
    </submittedName>
</protein>
<dbReference type="InterPro" id="IPR012924">
    <property type="entry name" value="TfuA_core"/>
</dbReference>
<dbReference type="Proteomes" id="UP001569904">
    <property type="component" value="Unassembled WGS sequence"/>
</dbReference>
<name>A0ABV4R0Y7_9ACTN</name>
<dbReference type="Pfam" id="PF07812">
    <property type="entry name" value="TfuA"/>
    <property type="match status" value="1"/>
</dbReference>
<reference evidence="2 3" key="1">
    <citation type="submission" date="2023-11" db="EMBL/GenBank/DDBJ databases">
        <title>Actinomadura monticuli sp. nov., isolated from volcanic ash.</title>
        <authorList>
            <person name="Lee S.D."/>
            <person name="Yang H."/>
            <person name="Kim I.S."/>
        </authorList>
    </citation>
    <scope>NUCLEOTIDE SEQUENCE [LARGE SCALE GENOMIC DNA]</scope>
    <source>
        <strain evidence="2 3">DSM 45346</strain>
    </source>
</reference>